<dbReference type="SUPFAM" id="SSF54060">
    <property type="entry name" value="His-Me finger endonucleases"/>
    <property type="match status" value="1"/>
</dbReference>
<evidence type="ECO:0008006" key="3">
    <source>
        <dbReference type="Google" id="ProtNLM"/>
    </source>
</evidence>
<proteinExistence type="predicted"/>
<evidence type="ECO:0000313" key="1">
    <source>
        <dbReference type="EMBL" id="UPW36284.1"/>
    </source>
</evidence>
<keyword evidence="2" id="KW-1185">Reference proteome</keyword>
<accession>A0A9E7D9A2</accession>
<organism evidence="1 2">
    <name type="scientific">Salmonella phage OPT-SAL01</name>
    <dbReference type="NCBI Taxonomy" id="2939134"/>
    <lineage>
        <taxon>Viruses</taxon>
        <taxon>Duplodnaviria</taxon>
        <taxon>Heunggongvirae</taxon>
        <taxon>Uroviricota</taxon>
        <taxon>Caudoviricetes</taxon>
        <taxon>Andersonviridae</taxon>
        <taxon>Ounavirinae</taxon>
        <taxon>Felixounavirus</taxon>
        <taxon>Felixounavirus OPTSAL01</taxon>
    </lineage>
</organism>
<sequence>MVISSEVSVRTPKTRRETMAGYEERLCTECGTEFKPYQYNQKRCRSCVLKFDRRAEHRVLTKKCPSCEKVFMPRTARQVYCSSHCGEKGRVKNYYLRTYGLEREEVEALLRNCDYKCQICGGKGFIMNGSRHKAKLVVDHDHKTGKVRGMLCHNCNRALGLLADSVDNMQRAIDYLSK</sequence>
<dbReference type="InterPro" id="IPR044925">
    <property type="entry name" value="His-Me_finger_sf"/>
</dbReference>
<reference evidence="1" key="1">
    <citation type="submission" date="2022-04" db="EMBL/GenBank/DDBJ databases">
        <title>Genome sequence of Salmonella enterica Bacteriophage OPT-SAL01.</title>
        <authorList>
            <person name="Kim D."/>
            <person name="Kim Y."/>
            <person name="Seo R."/>
            <person name="Lee S.-M."/>
            <person name="Kim J."/>
        </authorList>
    </citation>
    <scope>NUCLEOTIDE SEQUENCE</scope>
</reference>
<dbReference type="Gene3D" id="3.40.1800.10">
    <property type="entry name" value="His-Me finger endonucleases"/>
    <property type="match status" value="1"/>
</dbReference>
<dbReference type="Proteomes" id="UP001056903">
    <property type="component" value="Segment"/>
</dbReference>
<evidence type="ECO:0000313" key="2">
    <source>
        <dbReference type="Proteomes" id="UP001056903"/>
    </source>
</evidence>
<name>A0A9E7D9A2_9CAUD</name>
<dbReference type="EMBL" id="ON239128">
    <property type="protein sequence ID" value="UPW36284.1"/>
    <property type="molecule type" value="Genomic_DNA"/>
</dbReference>
<gene>
    <name evidence="1" type="ORF">OPTSAL01_00097</name>
</gene>
<dbReference type="Pfam" id="PF02945">
    <property type="entry name" value="Endonuclease_7"/>
    <property type="match status" value="1"/>
</dbReference>
<dbReference type="InterPro" id="IPR004211">
    <property type="entry name" value="Endonuclease_7"/>
</dbReference>
<dbReference type="InterPro" id="IPR038563">
    <property type="entry name" value="Endonuclease_7_sf"/>
</dbReference>
<protein>
    <recommendedName>
        <fullName evidence="3">Endonuclease</fullName>
    </recommendedName>
</protein>